<keyword evidence="7" id="KW-0963">Cytoplasm</keyword>
<dbReference type="PANTHER" id="PTHR28262:SF1">
    <property type="entry name" value="DASH COMPLEX SUBUNIT SPC19"/>
    <property type="match status" value="1"/>
</dbReference>
<proteinExistence type="inferred from homology"/>
<evidence type="ECO:0000256" key="3">
    <source>
        <dbReference type="ARBA" id="ARBA00004629"/>
    </source>
</evidence>
<comment type="caution">
    <text evidence="13">The sequence shown here is derived from an EMBL/GenBank/DDBJ whole genome shotgun (WGS) entry which is preliminary data.</text>
</comment>
<keyword evidence="10" id="KW-0539">Nucleus</keyword>
<accession>A0A0B1PCU7</accession>
<protein>
    <recommendedName>
        <fullName evidence="5">DASH complex subunit SPC19</fullName>
    </recommendedName>
    <alternativeName>
        <fullName evidence="12">Outer kinetochore protein SPC19</fullName>
    </alternativeName>
</protein>
<dbReference type="STRING" id="52586.A0A0B1PCU7"/>
<dbReference type="OMA" id="DCCEEAH"/>
<reference evidence="13 14" key="1">
    <citation type="journal article" date="2014" name="BMC Genomics">
        <title>Adaptive genomic structural variation in the grape powdery mildew pathogen, Erysiphe necator.</title>
        <authorList>
            <person name="Jones L."/>
            <person name="Riaz S."/>
            <person name="Morales-Cruz A."/>
            <person name="Amrine K.C."/>
            <person name="McGuire B."/>
            <person name="Gubler W.D."/>
            <person name="Walker M.A."/>
            <person name="Cantu D."/>
        </authorList>
    </citation>
    <scope>NUCLEOTIDE SEQUENCE [LARGE SCALE GENOMIC DNA]</scope>
    <source>
        <strain evidence="14">c</strain>
    </source>
</reference>
<organism evidence="13 14">
    <name type="scientific">Uncinula necator</name>
    <name type="common">Grape powdery mildew</name>
    <dbReference type="NCBI Taxonomy" id="52586"/>
    <lineage>
        <taxon>Eukaryota</taxon>
        <taxon>Fungi</taxon>
        <taxon>Dikarya</taxon>
        <taxon>Ascomycota</taxon>
        <taxon>Pezizomycotina</taxon>
        <taxon>Leotiomycetes</taxon>
        <taxon>Erysiphales</taxon>
        <taxon>Erysiphaceae</taxon>
        <taxon>Erysiphe</taxon>
    </lineage>
</organism>
<evidence type="ECO:0000256" key="9">
    <source>
        <dbReference type="ARBA" id="ARBA00023212"/>
    </source>
</evidence>
<evidence type="ECO:0000256" key="6">
    <source>
        <dbReference type="ARBA" id="ARBA00022454"/>
    </source>
</evidence>
<name>A0A0B1PCU7_UNCNE</name>
<dbReference type="PANTHER" id="PTHR28262">
    <property type="entry name" value="DASH COMPLEX SUBUNIT SPC19"/>
    <property type="match status" value="1"/>
</dbReference>
<dbReference type="GO" id="GO:0008608">
    <property type="term" value="P:attachment of spindle microtubules to kinetochore"/>
    <property type="evidence" value="ECO:0007669"/>
    <property type="project" value="InterPro"/>
</dbReference>
<dbReference type="HOGENOM" id="CLU_112993_0_0_1"/>
<keyword evidence="14" id="KW-1185">Reference proteome</keyword>
<gene>
    <name evidence="13" type="ORF">EV44_g4823</name>
</gene>
<evidence type="ECO:0000256" key="10">
    <source>
        <dbReference type="ARBA" id="ARBA00023242"/>
    </source>
</evidence>
<dbReference type="Proteomes" id="UP000030854">
    <property type="component" value="Unassembled WGS sequence"/>
</dbReference>
<dbReference type="EMBL" id="JNVN01000493">
    <property type="protein sequence ID" value="KHJ35170.1"/>
    <property type="molecule type" value="Genomic_DNA"/>
</dbReference>
<evidence type="ECO:0000256" key="12">
    <source>
        <dbReference type="ARBA" id="ARBA00032583"/>
    </source>
</evidence>
<evidence type="ECO:0000256" key="2">
    <source>
        <dbReference type="ARBA" id="ARBA00004186"/>
    </source>
</evidence>
<dbReference type="GO" id="GO:0042729">
    <property type="term" value="C:DASH complex"/>
    <property type="evidence" value="ECO:0007669"/>
    <property type="project" value="InterPro"/>
</dbReference>
<sequence length="207" mass="22888">MEGNSERYKSSSSSTMSQLDYTNAQFNALNSLSSSVSSLRASLSLLESSISVLAGGTADFPRLKTILSSKRHFELVPSSRLVTAQKSLAAEIEPIITTLLSQAEGYVARLERKQQGLIARSQLLSGRLDGAQTSSSYKTQGSYNNGSKLVKPRDISKIEGISNNNEERANRMKMLQRKKEKLGYNIERLVLQSQQRQRQLRKSIAAT</sequence>
<evidence type="ECO:0000313" key="13">
    <source>
        <dbReference type="EMBL" id="KHJ35170.1"/>
    </source>
</evidence>
<keyword evidence="8" id="KW-0995">Kinetochore</keyword>
<dbReference type="OrthoDB" id="3361333at2759"/>
<dbReference type="InterPro" id="IPR013251">
    <property type="entry name" value="DASH_Spc19"/>
</dbReference>
<evidence type="ECO:0000256" key="5">
    <source>
        <dbReference type="ARBA" id="ARBA00016329"/>
    </source>
</evidence>
<evidence type="ECO:0000256" key="7">
    <source>
        <dbReference type="ARBA" id="ARBA00022490"/>
    </source>
</evidence>
<evidence type="ECO:0000256" key="8">
    <source>
        <dbReference type="ARBA" id="ARBA00022838"/>
    </source>
</evidence>
<keyword evidence="9" id="KW-0206">Cytoskeleton</keyword>
<dbReference type="GO" id="GO:0005876">
    <property type="term" value="C:spindle microtubule"/>
    <property type="evidence" value="ECO:0007669"/>
    <property type="project" value="InterPro"/>
</dbReference>
<evidence type="ECO:0000256" key="11">
    <source>
        <dbReference type="ARBA" id="ARBA00023328"/>
    </source>
</evidence>
<evidence type="ECO:0000256" key="1">
    <source>
        <dbReference type="ARBA" id="ARBA00004123"/>
    </source>
</evidence>
<comment type="similarity">
    <text evidence="4">Belongs to the DASH complex SPC19 family.</text>
</comment>
<comment type="subcellular location">
    <subcellularLocation>
        <location evidence="3">Chromosome</location>
        <location evidence="3">Centromere</location>
        <location evidence="3">Kinetochore</location>
    </subcellularLocation>
    <subcellularLocation>
        <location evidence="2">Cytoplasm</location>
        <location evidence="2">Cytoskeleton</location>
        <location evidence="2">Spindle</location>
    </subcellularLocation>
    <subcellularLocation>
        <location evidence="1">Nucleus</location>
    </subcellularLocation>
</comment>
<evidence type="ECO:0000256" key="4">
    <source>
        <dbReference type="ARBA" id="ARBA00008952"/>
    </source>
</evidence>
<keyword evidence="6" id="KW-0158">Chromosome</keyword>
<keyword evidence="11" id="KW-0137">Centromere</keyword>
<dbReference type="AlphaFoldDB" id="A0A0B1PCU7"/>
<dbReference type="Pfam" id="PF08287">
    <property type="entry name" value="DASH_Spc19"/>
    <property type="match status" value="1"/>
</dbReference>
<evidence type="ECO:0000313" key="14">
    <source>
        <dbReference type="Proteomes" id="UP000030854"/>
    </source>
</evidence>